<evidence type="ECO:0008006" key="5">
    <source>
        <dbReference type="Google" id="ProtNLM"/>
    </source>
</evidence>
<sequence length="595" mass="64975">MMISHTHAEPAPVPDRLYLGIMTGPHDPSAAIVQDGRVLALADEERFIRHKHAFGIYPINAIRYCLEAAKTDLSDVHRIAMPWDVTGYSDGRIAAFYQRMNETWPVDAATSRWQHKQLSTFNRDSLRELHRRELGRTFGVEAIPEIVGTGHHYTHAFQAAHESPYGDAVVLVLDGSGDTHTGTVWLKTGAALELIREIEIPHSLGWFYAAITEYLGFDSSDGEYKVMGLASHGRPDAGLDTLVSAVLHPADNGIDYRVAPEYIHYGPHTYSGRFTDRLAELFGRPPRSRVAPVEPWHQDLALAAQIATEQAACRLVSWAVRETGVSTVCLGGGVAMNVKMNARIAMLPEVDRVFAHPGCADNGAAAGAALVACHADSGALPKPLGSMALGPAYSTATIESTLRNVQAEFEFVDDPAPVIARDLARGSVIGWFSGRMEAGARALGHRSILADPRTPEMRDRVNAVIKHREPWRPFAPSVPEEHADSYTDHGGDARFMMMAFTANEHLRADAPAVVHVDGTSRIHRVVQADNPGFHRLLTEFGNLTGVPVLLNTSFNVAGEPIVCTPLDALRTFHASGMDILVMENFIIRKSAPQLS</sequence>
<dbReference type="PANTHER" id="PTHR34847:SF1">
    <property type="entry name" value="NODULATION PROTEIN U"/>
    <property type="match status" value="1"/>
</dbReference>
<evidence type="ECO:0000313" key="4">
    <source>
        <dbReference type="Proteomes" id="UP000694257"/>
    </source>
</evidence>
<organism evidence="3 4">
    <name type="scientific">Nocardia iowensis</name>
    <dbReference type="NCBI Taxonomy" id="204891"/>
    <lineage>
        <taxon>Bacteria</taxon>
        <taxon>Bacillati</taxon>
        <taxon>Actinomycetota</taxon>
        <taxon>Actinomycetes</taxon>
        <taxon>Mycobacteriales</taxon>
        <taxon>Nocardiaceae</taxon>
        <taxon>Nocardia</taxon>
    </lineage>
</organism>
<dbReference type="Pfam" id="PF16861">
    <property type="entry name" value="Carbam_trans_C"/>
    <property type="match status" value="1"/>
</dbReference>
<dbReference type="InterPro" id="IPR031730">
    <property type="entry name" value="Carbam_trans_C"/>
</dbReference>
<dbReference type="EMBL" id="CP078145">
    <property type="protein sequence ID" value="QXN88597.1"/>
    <property type="molecule type" value="Genomic_DNA"/>
</dbReference>
<feature type="domain" description="Carbamoyltransferase" evidence="1">
    <location>
        <begin position="19"/>
        <end position="370"/>
    </location>
</feature>
<dbReference type="CDD" id="cd24098">
    <property type="entry name" value="ASKHA_NBD_TobZ_N"/>
    <property type="match status" value="1"/>
</dbReference>
<evidence type="ECO:0000313" key="3">
    <source>
        <dbReference type="EMBL" id="QXN88597.1"/>
    </source>
</evidence>
<evidence type="ECO:0000259" key="1">
    <source>
        <dbReference type="Pfam" id="PF02543"/>
    </source>
</evidence>
<feature type="domain" description="Carbamoyltransferase C-terminal" evidence="2">
    <location>
        <begin position="420"/>
        <end position="589"/>
    </location>
</feature>
<accession>A0ABX8RG59</accession>
<proteinExistence type="predicted"/>
<evidence type="ECO:0000259" key="2">
    <source>
        <dbReference type="Pfam" id="PF16861"/>
    </source>
</evidence>
<protein>
    <recommendedName>
        <fullName evidence="5">Carbamoyltransferase</fullName>
    </recommendedName>
</protein>
<name>A0ABX8RG59_NOCIO</name>
<keyword evidence="4" id="KW-1185">Reference proteome</keyword>
<dbReference type="Proteomes" id="UP000694257">
    <property type="component" value="Chromosome"/>
</dbReference>
<dbReference type="InterPro" id="IPR051338">
    <property type="entry name" value="NodU/CmcH_Carbamoyltrnsfr"/>
</dbReference>
<dbReference type="PANTHER" id="PTHR34847">
    <property type="entry name" value="NODULATION PROTEIN U"/>
    <property type="match status" value="1"/>
</dbReference>
<reference evidence="3 4" key="1">
    <citation type="submission" date="2021-07" db="EMBL/GenBank/DDBJ databases">
        <title>Whole Genome Sequence of Nocardia Iowensis.</title>
        <authorList>
            <person name="Lamm A."/>
            <person name="Collins-Fairclough A.M."/>
            <person name="Bunk B."/>
            <person name="Sproer C."/>
        </authorList>
    </citation>
    <scope>NUCLEOTIDE SEQUENCE [LARGE SCALE GENOMIC DNA]</scope>
    <source>
        <strain evidence="3 4">NRRL 5646</strain>
    </source>
</reference>
<dbReference type="InterPro" id="IPR003696">
    <property type="entry name" value="Carbtransf_dom"/>
</dbReference>
<dbReference type="Pfam" id="PF02543">
    <property type="entry name" value="Carbam_trans_N"/>
    <property type="match status" value="1"/>
</dbReference>
<gene>
    <name evidence="3" type="ORF">KV110_23690</name>
</gene>
<dbReference type="RefSeq" id="WP_218469480.1">
    <property type="nucleotide sequence ID" value="NZ_BAABJN010000008.1"/>
</dbReference>